<dbReference type="Proteomes" id="UP000828941">
    <property type="component" value="Chromosome 3"/>
</dbReference>
<name>A0ACB9PVZ1_BAUVA</name>
<gene>
    <name evidence="1" type="ORF">L6164_006073</name>
</gene>
<dbReference type="EMBL" id="CM039428">
    <property type="protein sequence ID" value="KAI4351751.1"/>
    <property type="molecule type" value="Genomic_DNA"/>
</dbReference>
<reference evidence="1 2" key="1">
    <citation type="journal article" date="2022" name="DNA Res.">
        <title>Chromosomal-level genome assembly of the orchid tree Bauhinia variegata (Leguminosae; Cercidoideae) supports the allotetraploid origin hypothesis of Bauhinia.</title>
        <authorList>
            <person name="Zhong Y."/>
            <person name="Chen Y."/>
            <person name="Zheng D."/>
            <person name="Pang J."/>
            <person name="Liu Y."/>
            <person name="Luo S."/>
            <person name="Meng S."/>
            <person name="Qian L."/>
            <person name="Wei D."/>
            <person name="Dai S."/>
            <person name="Zhou R."/>
        </authorList>
    </citation>
    <scope>NUCLEOTIDE SEQUENCE [LARGE SCALE GENOMIC DNA]</scope>
    <source>
        <strain evidence="1">BV-YZ2020</strain>
    </source>
</reference>
<evidence type="ECO:0000313" key="1">
    <source>
        <dbReference type="EMBL" id="KAI4351751.1"/>
    </source>
</evidence>
<proteinExistence type="predicted"/>
<organism evidence="1 2">
    <name type="scientific">Bauhinia variegata</name>
    <name type="common">Purple orchid tree</name>
    <name type="synonym">Phanera variegata</name>
    <dbReference type="NCBI Taxonomy" id="167791"/>
    <lineage>
        <taxon>Eukaryota</taxon>
        <taxon>Viridiplantae</taxon>
        <taxon>Streptophyta</taxon>
        <taxon>Embryophyta</taxon>
        <taxon>Tracheophyta</taxon>
        <taxon>Spermatophyta</taxon>
        <taxon>Magnoliopsida</taxon>
        <taxon>eudicotyledons</taxon>
        <taxon>Gunneridae</taxon>
        <taxon>Pentapetalae</taxon>
        <taxon>rosids</taxon>
        <taxon>fabids</taxon>
        <taxon>Fabales</taxon>
        <taxon>Fabaceae</taxon>
        <taxon>Cercidoideae</taxon>
        <taxon>Cercideae</taxon>
        <taxon>Bauhiniinae</taxon>
        <taxon>Bauhinia</taxon>
    </lineage>
</organism>
<evidence type="ECO:0000313" key="2">
    <source>
        <dbReference type="Proteomes" id="UP000828941"/>
    </source>
</evidence>
<comment type="caution">
    <text evidence="1">The sequence shown here is derived from an EMBL/GenBank/DDBJ whole genome shotgun (WGS) entry which is preliminary data.</text>
</comment>
<protein>
    <submittedName>
        <fullName evidence="1">Uncharacterized protein</fullName>
    </submittedName>
</protein>
<sequence length="119" mass="13900">MRLKRKIIGDEETVRLENTSSPPSCSFIPPPERRVLFFASLGARFNRRIKFCCLLILWVLSTKAWANARQLQLSLGLLQKLIVIEYQLLRIEALYSSNFYFQSTFCYWVFQFDGLPANS</sequence>
<accession>A0ACB9PVZ1</accession>
<keyword evidence="2" id="KW-1185">Reference proteome</keyword>